<reference evidence="3" key="1">
    <citation type="journal article" date="2020" name="Stud. Mycol.">
        <title>101 Dothideomycetes genomes: A test case for predicting lifestyles and emergence of pathogens.</title>
        <authorList>
            <person name="Haridas S."/>
            <person name="Albert R."/>
            <person name="Binder M."/>
            <person name="Bloem J."/>
            <person name="LaButti K."/>
            <person name="Salamov A."/>
            <person name="Andreopoulos B."/>
            <person name="Baker S."/>
            <person name="Barry K."/>
            <person name="Bills G."/>
            <person name="Bluhm B."/>
            <person name="Cannon C."/>
            <person name="Castanera R."/>
            <person name="Culley D."/>
            <person name="Daum C."/>
            <person name="Ezra D."/>
            <person name="Gonzalez J."/>
            <person name="Henrissat B."/>
            <person name="Kuo A."/>
            <person name="Liang C."/>
            <person name="Lipzen A."/>
            <person name="Lutzoni F."/>
            <person name="Magnuson J."/>
            <person name="Mondo S."/>
            <person name="Nolan M."/>
            <person name="Ohm R."/>
            <person name="Pangilinan J."/>
            <person name="Park H.-J."/>
            <person name="Ramirez L."/>
            <person name="Alfaro M."/>
            <person name="Sun H."/>
            <person name="Tritt A."/>
            <person name="Yoshinaga Y."/>
            <person name="Zwiers L.-H."/>
            <person name="Turgeon B."/>
            <person name="Goodwin S."/>
            <person name="Spatafora J."/>
            <person name="Crous P."/>
            <person name="Grigoriev I."/>
        </authorList>
    </citation>
    <scope>NUCLEOTIDE SEQUENCE [LARGE SCALE GENOMIC DNA]</scope>
    <source>
        <strain evidence="3">CBS 304.66</strain>
    </source>
</reference>
<organism evidence="2 3">
    <name type="scientific">Lojkania enalia</name>
    <dbReference type="NCBI Taxonomy" id="147567"/>
    <lineage>
        <taxon>Eukaryota</taxon>
        <taxon>Fungi</taxon>
        <taxon>Dikarya</taxon>
        <taxon>Ascomycota</taxon>
        <taxon>Pezizomycotina</taxon>
        <taxon>Dothideomycetes</taxon>
        <taxon>Pleosporomycetidae</taxon>
        <taxon>Pleosporales</taxon>
        <taxon>Pleosporales incertae sedis</taxon>
        <taxon>Lojkania</taxon>
    </lineage>
</organism>
<dbReference type="EMBL" id="ML986620">
    <property type="protein sequence ID" value="KAF2263999.1"/>
    <property type="molecule type" value="Genomic_DNA"/>
</dbReference>
<gene>
    <name evidence="2" type="ORF">CC78DRAFT_533598</name>
</gene>
<dbReference type="OrthoDB" id="3783760at2759"/>
<accession>A0A9P4N5Z2</accession>
<feature type="signal peptide" evidence="1">
    <location>
        <begin position="1"/>
        <end position="20"/>
    </location>
</feature>
<evidence type="ECO:0000256" key="1">
    <source>
        <dbReference type="SAM" id="SignalP"/>
    </source>
</evidence>
<evidence type="ECO:0000313" key="2">
    <source>
        <dbReference type="EMBL" id="KAF2263999.1"/>
    </source>
</evidence>
<dbReference type="Proteomes" id="UP000800093">
    <property type="component" value="Unassembled WGS sequence"/>
</dbReference>
<comment type="caution">
    <text evidence="2">The sequence shown here is derived from an EMBL/GenBank/DDBJ whole genome shotgun (WGS) entry which is preliminary data.</text>
</comment>
<evidence type="ECO:0008006" key="4">
    <source>
        <dbReference type="Google" id="ProtNLM"/>
    </source>
</evidence>
<keyword evidence="1" id="KW-0732">Signal</keyword>
<evidence type="ECO:0000313" key="3">
    <source>
        <dbReference type="Proteomes" id="UP000800093"/>
    </source>
</evidence>
<protein>
    <recommendedName>
        <fullName evidence="4">Phosphatidylglycerol/phosphatidylinositol transfer protein</fullName>
    </recommendedName>
</protein>
<name>A0A9P4N5Z2_9PLEO</name>
<keyword evidence="3" id="KW-1185">Reference proteome</keyword>
<proteinExistence type="predicted"/>
<sequence length="171" mass="17954">MLLQPVTGLVLVALLNPAIAAPLDVIAMGSKHNVYLVTCTRTNALDCPLPPLICATQTAAAKSYSAVAYYPNGPITSSKSTPNQIVTVSEPPQPWEGTTHTVKLTIVGDFAANIDAGANTLPQGQLAGTAKLADEDFVCFTDGVTKFSFDKSLGIEKHSCTADYWCPSIAV</sequence>
<dbReference type="AlphaFoldDB" id="A0A9P4N5Z2"/>
<feature type="chain" id="PRO_5040389913" description="Phosphatidylglycerol/phosphatidylinositol transfer protein" evidence="1">
    <location>
        <begin position="21"/>
        <end position="171"/>
    </location>
</feature>